<evidence type="ECO:0000256" key="5">
    <source>
        <dbReference type="ARBA" id="ARBA00023242"/>
    </source>
</evidence>
<dbReference type="Pfam" id="PF03106">
    <property type="entry name" value="WRKY"/>
    <property type="match status" value="1"/>
</dbReference>
<dbReference type="GO" id="GO:0009751">
    <property type="term" value="P:response to salicylic acid"/>
    <property type="evidence" value="ECO:0007669"/>
    <property type="project" value="UniProtKB-ARBA"/>
</dbReference>
<accession>A0AA38TQ48</accession>
<evidence type="ECO:0000256" key="6">
    <source>
        <dbReference type="SAM" id="Coils"/>
    </source>
</evidence>
<evidence type="ECO:0000256" key="3">
    <source>
        <dbReference type="ARBA" id="ARBA00023125"/>
    </source>
</evidence>
<dbReference type="PROSITE" id="PS50811">
    <property type="entry name" value="WRKY"/>
    <property type="match status" value="1"/>
</dbReference>
<dbReference type="InterPro" id="IPR036576">
    <property type="entry name" value="WRKY_dom_sf"/>
</dbReference>
<feature type="coiled-coil region" evidence="6">
    <location>
        <begin position="43"/>
        <end position="84"/>
    </location>
</feature>
<evidence type="ECO:0000256" key="4">
    <source>
        <dbReference type="ARBA" id="ARBA00023163"/>
    </source>
</evidence>
<dbReference type="SMART" id="SM00774">
    <property type="entry name" value="WRKY"/>
    <property type="match status" value="1"/>
</dbReference>
<reference evidence="9" key="1">
    <citation type="submission" date="2023-03" db="EMBL/GenBank/DDBJ databases">
        <title>Chromosome-scale reference genome and RAD-based genetic map of yellow starthistle (Centaurea solstitialis) reveal putative structural variation and QTLs associated with invader traits.</title>
        <authorList>
            <person name="Reatini B."/>
            <person name="Cang F.A."/>
            <person name="Jiang Q."/>
            <person name="Mckibben M.T.W."/>
            <person name="Barker M.S."/>
            <person name="Rieseberg L.H."/>
            <person name="Dlugosch K.M."/>
        </authorList>
    </citation>
    <scope>NUCLEOTIDE SEQUENCE</scope>
    <source>
        <strain evidence="9">CAN-66</strain>
        <tissue evidence="9">Leaf</tissue>
    </source>
</reference>
<protein>
    <recommendedName>
        <fullName evidence="8">WRKY domain-containing protein</fullName>
    </recommendedName>
</protein>
<organism evidence="9 10">
    <name type="scientific">Centaurea solstitialis</name>
    <name type="common">yellow star-thistle</name>
    <dbReference type="NCBI Taxonomy" id="347529"/>
    <lineage>
        <taxon>Eukaryota</taxon>
        <taxon>Viridiplantae</taxon>
        <taxon>Streptophyta</taxon>
        <taxon>Embryophyta</taxon>
        <taxon>Tracheophyta</taxon>
        <taxon>Spermatophyta</taxon>
        <taxon>Magnoliopsida</taxon>
        <taxon>eudicotyledons</taxon>
        <taxon>Gunneridae</taxon>
        <taxon>Pentapetalae</taxon>
        <taxon>asterids</taxon>
        <taxon>campanulids</taxon>
        <taxon>Asterales</taxon>
        <taxon>Asteraceae</taxon>
        <taxon>Carduoideae</taxon>
        <taxon>Cardueae</taxon>
        <taxon>Centaureinae</taxon>
        <taxon>Centaurea</taxon>
    </lineage>
</organism>
<comment type="caution">
    <text evidence="9">The sequence shown here is derived from an EMBL/GenBank/DDBJ whole genome shotgun (WGS) entry which is preliminary data.</text>
</comment>
<dbReference type="GO" id="GO:0002237">
    <property type="term" value="P:response to molecule of bacterial origin"/>
    <property type="evidence" value="ECO:0007669"/>
    <property type="project" value="UniProtKB-ARBA"/>
</dbReference>
<keyword evidence="5" id="KW-0539">Nucleus</keyword>
<dbReference type="GO" id="GO:0050832">
    <property type="term" value="P:defense response to fungus"/>
    <property type="evidence" value="ECO:0007669"/>
    <property type="project" value="UniProtKB-ARBA"/>
</dbReference>
<dbReference type="FunFam" id="2.20.25.80:FF:000008">
    <property type="entry name" value="WRKY transcription factor 40"/>
    <property type="match status" value="1"/>
</dbReference>
<dbReference type="EMBL" id="JARYMX010000002">
    <property type="protein sequence ID" value="KAJ9559511.1"/>
    <property type="molecule type" value="Genomic_DNA"/>
</dbReference>
<evidence type="ECO:0000259" key="8">
    <source>
        <dbReference type="PROSITE" id="PS50811"/>
    </source>
</evidence>
<evidence type="ECO:0000256" key="7">
    <source>
        <dbReference type="SAM" id="MobiDB-lite"/>
    </source>
</evidence>
<keyword evidence="4" id="KW-0804">Transcription</keyword>
<dbReference type="PANTHER" id="PTHR31429:SF3">
    <property type="entry name" value="WRKY TRANSCRIPTION FACTOR 40-RELATED"/>
    <property type="match status" value="1"/>
</dbReference>
<keyword evidence="3" id="KW-0238">DNA-binding</keyword>
<dbReference type="GO" id="GO:0042742">
    <property type="term" value="P:defense response to bacterium"/>
    <property type="evidence" value="ECO:0007669"/>
    <property type="project" value="UniProtKB-ARBA"/>
</dbReference>
<comment type="subcellular location">
    <subcellularLocation>
        <location evidence="1">Nucleus</location>
    </subcellularLocation>
</comment>
<dbReference type="Proteomes" id="UP001172457">
    <property type="component" value="Chromosome 2"/>
</dbReference>
<evidence type="ECO:0000256" key="2">
    <source>
        <dbReference type="ARBA" id="ARBA00023015"/>
    </source>
</evidence>
<dbReference type="InterPro" id="IPR003657">
    <property type="entry name" value="WRKY_dom"/>
</dbReference>
<proteinExistence type="predicted"/>
<sequence>MEERSSNLVHTSLDLNSFSQYLPKQELPTTFNGFKFDIIIPPAATHDEKAGNLAEELNRLNVENKKLTAMIKFMSNKCNLLQRRLSDYMTNNPAQSAARKRKPEPPISGESNSSNEINTCKKPTKDEHIRPKISRVFVRTEVSNTGLVVKDGYQWRKYGQKVTRDNPFPRAYFRCSYAPNCPVKKKVQRSVDDQTIVVATYEGEHNHRHPSRHELASPGLNHIVSTGKPWSAVPTITLDLTNPSDNEGSWSRRTEWPESRQFFAGQWHLQ</sequence>
<dbReference type="AlphaFoldDB" id="A0AA38TQ48"/>
<keyword evidence="10" id="KW-1185">Reference proteome</keyword>
<name>A0AA38TQ48_9ASTR</name>
<dbReference type="InterPro" id="IPR044810">
    <property type="entry name" value="WRKY_plant"/>
</dbReference>
<dbReference type="SUPFAM" id="SSF118290">
    <property type="entry name" value="WRKY DNA-binding domain"/>
    <property type="match status" value="1"/>
</dbReference>
<dbReference type="Gene3D" id="2.20.25.80">
    <property type="entry name" value="WRKY domain"/>
    <property type="match status" value="1"/>
</dbReference>
<dbReference type="GO" id="GO:0031347">
    <property type="term" value="P:regulation of defense response"/>
    <property type="evidence" value="ECO:0007669"/>
    <property type="project" value="UniProtKB-ARBA"/>
</dbReference>
<evidence type="ECO:0000313" key="9">
    <source>
        <dbReference type="EMBL" id="KAJ9559511.1"/>
    </source>
</evidence>
<dbReference type="GO" id="GO:0005634">
    <property type="term" value="C:nucleus"/>
    <property type="evidence" value="ECO:0007669"/>
    <property type="project" value="UniProtKB-SubCell"/>
</dbReference>
<dbReference type="GO" id="GO:0003700">
    <property type="term" value="F:DNA-binding transcription factor activity"/>
    <property type="evidence" value="ECO:0007669"/>
    <property type="project" value="InterPro"/>
</dbReference>
<feature type="region of interest" description="Disordered" evidence="7">
    <location>
        <begin position="91"/>
        <end position="128"/>
    </location>
</feature>
<keyword evidence="2" id="KW-0805">Transcription regulation</keyword>
<evidence type="ECO:0000256" key="1">
    <source>
        <dbReference type="ARBA" id="ARBA00004123"/>
    </source>
</evidence>
<evidence type="ECO:0000313" key="10">
    <source>
        <dbReference type="Proteomes" id="UP001172457"/>
    </source>
</evidence>
<feature type="compositionally biased region" description="Low complexity" evidence="7">
    <location>
        <begin position="107"/>
        <end position="118"/>
    </location>
</feature>
<dbReference type="PANTHER" id="PTHR31429">
    <property type="entry name" value="WRKY TRANSCRIPTION FACTOR 36-RELATED"/>
    <property type="match status" value="1"/>
</dbReference>
<dbReference type="GO" id="GO:0043565">
    <property type="term" value="F:sequence-specific DNA binding"/>
    <property type="evidence" value="ECO:0007669"/>
    <property type="project" value="InterPro"/>
</dbReference>
<gene>
    <name evidence="9" type="ORF">OSB04_004671</name>
</gene>
<feature type="domain" description="WRKY" evidence="8">
    <location>
        <begin position="144"/>
        <end position="210"/>
    </location>
</feature>
<keyword evidence="6" id="KW-0175">Coiled coil</keyword>